<dbReference type="SUPFAM" id="SSF46689">
    <property type="entry name" value="Homeodomain-like"/>
    <property type="match status" value="1"/>
</dbReference>
<dbReference type="Pfam" id="PF12833">
    <property type="entry name" value="HTH_18"/>
    <property type="match status" value="1"/>
</dbReference>
<dbReference type="Proteomes" id="UP000288102">
    <property type="component" value="Unassembled WGS sequence"/>
</dbReference>
<reference evidence="6" key="1">
    <citation type="journal article" date="2019" name="Syst. Appl. Microbiol.">
        <title>Flavobacterium circumlabens sp. nov. and Flavobacterium cupreum sp. nov., two psychrotrophic species isolated from Antarctic environmental samples.</title>
        <authorList>
            <person name="Kralova S."/>
            <person name="Busse H.-J."/>
            <person name="Svec P."/>
            <person name="Maslanova I."/>
            <person name="Stankova E."/>
            <person name="Bartak M."/>
            <person name="Sedlacek I."/>
        </authorList>
    </citation>
    <scope>NUCLEOTIDE SEQUENCE [LARGE SCALE GENOMIC DNA]</scope>
    <source>
        <strain evidence="6">CCM 8825</strain>
    </source>
</reference>
<evidence type="ECO:0000256" key="1">
    <source>
        <dbReference type="ARBA" id="ARBA00023015"/>
    </source>
</evidence>
<feature type="domain" description="HTH araC/xylS-type" evidence="4">
    <location>
        <begin position="226"/>
        <end position="305"/>
    </location>
</feature>
<sequence length="308" mass="35051">MRTLRFPLAYLAVKHLTDSSLTQKINLKIPIYNQNSEAVGGIFIAELSALGKDPETVNTLGAHRHDFYVFFVLTKGKVIMKCDMTDVKISAPSIVIIKPFQIHSPKFVSPDAGGYYMSAAPFLVPNNCDSVFQNMKIEDQVNKVSKFQKKELFETVSLLHRSFENTCSHKTPIVNGLFSTLIYRFVNIYSDASQSASELKNQSAVIYSNFKKLISDSTFLETPSFFAKKLNITTSHLNYCVNISTGKSVTYWLQNAMILEAQRLLYYTDNDVKEIAFKLGFEDHTYFSRLFKKITGETALTFRLKFRE</sequence>
<evidence type="ECO:0000256" key="2">
    <source>
        <dbReference type="ARBA" id="ARBA00023125"/>
    </source>
</evidence>
<dbReference type="SUPFAM" id="SSF51182">
    <property type="entry name" value="RmlC-like cupins"/>
    <property type="match status" value="1"/>
</dbReference>
<dbReference type="EMBL" id="QWDM01000001">
    <property type="protein sequence ID" value="RUT72503.1"/>
    <property type="molecule type" value="Genomic_DNA"/>
</dbReference>
<dbReference type="SMART" id="SM00342">
    <property type="entry name" value="HTH_ARAC"/>
    <property type="match status" value="1"/>
</dbReference>
<keyword evidence="2" id="KW-0238">DNA-binding</keyword>
<protein>
    <submittedName>
        <fullName evidence="5">AraC family transcriptional regulator</fullName>
    </submittedName>
</protein>
<gene>
    <name evidence="5" type="ORF">D0817_02545</name>
</gene>
<name>A0A434ADT0_9FLAO</name>
<dbReference type="InterPro" id="IPR009057">
    <property type="entry name" value="Homeodomain-like_sf"/>
</dbReference>
<dbReference type="GO" id="GO:0043565">
    <property type="term" value="F:sequence-specific DNA binding"/>
    <property type="evidence" value="ECO:0007669"/>
    <property type="project" value="InterPro"/>
</dbReference>
<evidence type="ECO:0000313" key="5">
    <source>
        <dbReference type="EMBL" id="RUT72503.1"/>
    </source>
</evidence>
<evidence type="ECO:0000259" key="4">
    <source>
        <dbReference type="PROSITE" id="PS01124"/>
    </source>
</evidence>
<accession>A0A434ADT0</accession>
<dbReference type="PANTHER" id="PTHR43280:SF32">
    <property type="entry name" value="TRANSCRIPTIONAL REGULATORY PROTEIN"/>
    <property type="match status" value="1"/>
</dbReference>
<comment type="caution">
    <text evidence="5">The sequence shown here is derived from an EMBL/GenBank/DDBJ whole genome shotgun (WGS) entry which is preliminary data.</text>
</comment>
<dbReference type="OrthoDB" id="1096411at2"/>
<dbReference type="PROSITE" id="PS01124">
    <property type="entry name" value="HTH_ARAC_FAMILY_2"/>
    <property type="match status" value="1"/>
</dbReference>
<dbReference type="GO" id="GO:0003700">
    <property type="term" value="F:DNA-binding transcription factor activity"/>
    <property type="evidence" value="ECO:0007669"/>
    <property type="project" value="InterPro"/>
</dbReference>
<dbReference type="PANTHER" id="PTHR43280">
    <property type="entry name" value="ARAC-FAMILY TRANSCRIPTIONAL REGULATOR"/>
    <property type="match status" value="1"/>
</dbReference>
<keyword evidence="3" id="KW-0804">Transcription</keyword>
<dbReference type="Gene3D" id="1.10.10.60">
    <property type="entry name" value="Homeodomain-like"/>
    <property type="match status" value="1"/>
</dbReference>
<dbReference type="InterPro" id="IPR003313">
    <property type="entry name" value="AraC-bd"/>
</dbReference>
<keyword evidence="1" id="KW-0805">Transcription regulation</keyword>
<dbReference type="InterPro" id="IPR018060">
    <property type="entry name" value="HTH_AraC"/>
</dbReference>
<evidence type="ECO:0000313" key="6">
    <source>
        <dbReference type="Proteomes" id="UP000288102"/>
    </source>
</evidence>
<organism evidence="5 6">
    <name type="scientific">Flavobacterium cupreum</name>
    <dbReference type="NCBI Taxonomy" id="2133766"/>
    <lineage>
        <taxon>Bacteria</taxon>
        <taxon>Pseudomonadati</taxon>
        <taxon>Bacteroidota</taxon>
        <taxon>Flavobacteriia</taxon>
        <taxon>Flavobacteriales</taxon>
        <taxon>Flavobacteriaceae</taxon>
        <taxon>Flavobacterium</taxon>
    </lineage>
</organism>
<keyword evidence="6" id="KW-1185">Reference proteome</keyword>
<dbReference type="Pfam" id="PF02311">
    <property type="entry name" value="AraC_binding"/>
    <property type="match status" value="1"/>
</dbReference>
<dbReference type="AlphaFoldDB" id="A0A434ADT0"/>
<dbReference type="InterPro" id="IPR011051">
    <property type="entry name" value="RmlC_Cupin_sf"/>
</dbReference>
<proteinExistence type="predicted"/>
<evidence type="ECO:0000256" key="3">
    <source>
        <dbReference type="ARBA" id="ARBA00023163"/>
    </source>
</evidence>